<evidence type="ECO:0000313" key="6">
    <source>
        <dbReference type="Proteomes" id="UP000199546"/>
    </source>
</evidence>
<dbReference type="Pfam" id="PF17912">
    <property type="entry name" value="OB_MalK"/>
    <property type="match status" value="1"/>
</dbReference>
<keyword evidence="2" id="KW-0547">Nucleotide-binding</keyword>
<dbReference type="EMBL" id="FPBA01000025">
    <property type="protein sequence ID" value="SFU01947.1"/>
    <property type="molecule type" value="Genomic_DNA"/>
</dbReference>
<dbReference type="GO" id="GO:0016887">
    <property type="term" value="F:ATP hydrolysis activity"/>
    <property type="evidence" value="ECO:0007669"/>
    <property type="project" value="InterPro"/>
</dbReference>
<dbReference type="InterPro" id="IPR017871">
    <property type="entry name" value="ABC_transporter-like_CS"/>
</dbReference>
<keyword evidence="5" id="KW-0762">Sugar transport</keyword>
<dbReference type="GO" id="GO:0140359">
    <property type="term" value="F:ABC-type transporter activity"/>
    <property type="evidence" value="ECO:0007669"/>
    <property type="project" value="InterPro"/>
</dbReference>
<dbReference type="InterPro" id="IPR003593">
    <property type="entry name" value="AAA+_ATPase"/>
</dbReference>
<dbReference type="PANTHER" id="PTHR43875">
    <property type="entry name" value="MALTODEXTRIN IMPORT ATP-BINDING PROTEIN MSMX"/>
    <property type="match status" value="1"/>
</dbReference>
<dbReference type="CDD" id="cd03301">
    <property type="entry name" value="ABC_MalK_N"/>
    <property type="match status" value="1"/>
</dbReference>
<dbReference type="GO" id="GO:0055052">
    <property type="term" value="C:ATP-binding cassette (ABC) transporter complex, substrate-binding subunit-containing"/>
    <property type="evidence" value="ECO:0007669"/>
    <property type="project" value="TreeGrafter"/>
</dbReference>
<dbReference type="GO" id="GO:0005524">
    <property type="term" value="F:ATP binding"/>
    <property type="evidence" value="ECO:0007669"/>
    <property type="project" value="UniProtKB-KW"/>
</dbReference>
<dbReference type="OrthoDB" id="9802264at2"/>
<dbReference type="Proteomes" id="UP000199546">
    <property type="component" value="Unassembled WGS sequence"/>
</dbReference>
<keyword evidence="1" id="KW-0813">Transport</keyword>
<name>A0A1I7CR66_9ACTN</name>
<organism evidence="5 6">
    <name type="scientific">Geodermatophilus amargosae</name>
    <dbReference type="NCBI Taxonomy" id="1296565"/>
    <lineage>
        <taxon>Bacteria</taxon>
        <taxon>Bacillati</taxon>
        <taxon>Actinomycetota</taxon>
        <taxon>Actinomycetes</taxon>
        <taxon>Geodermatophilales</taxon>
        <taxon>Geodermatophilaceae</taxon>
        <taxon>Geodermatophilus</taxon>
    </lineage>
</organism>
<dbReference type="Gene3D" id="3.40.50.300">
    <property type="entry name" value="P-loop containing nucleotide triphosphate hydrolases"/>
    <property type="match status" value="1"/>
</dbReference>
<evidence type="ECO:0000259" key="4">
    <source>
        <dbReference type="PROSITE" id="PS50893"/>
    </source>
</evidence>
<sequence length="366" mass="39308">MATVTFDSATRMYPKADRPAVDNLDLEIGDGEFLVLVGPSGCGKSTSLRMLAGLEEIDAGSIRIGDRDVSDAPPKDRDIAMVFQNYALYPHMTVEQNMGFALKIAGVAKDEIGRRVAEAAKILDLEDYLLRRPKALSGGQRQRVAMGRAIVRNPQVFLMDEPLSNLDAKLRVQTRTQIAALQRRLAVTTVYVTHDQVEAMTMGDRVAVLRDGVLQQCDTPGALYERPANTFVAGFIGSPAMNVVTGPAVDGGVRLAGAVLPVPREKLARAAAGTGRVTVGFRPESLETAPPGEGVPVVVNVVEQLGSDAFLYATLGADDDGDVLHTADVVVRTEPRTAAAVGETVHLRVREDCLHVFDPVTQLRVD</sequence>
<dbReference type="STRING" id="1296565.SAMN05660657_04794"/>
<protein>
    <submittedName>
        <fullName evidence="5">Multiple sugar transport system ATP-binding protein</fullName>
    </submittedName>
</protein>
<dbReference type="InterPro" id="IPR015855">
    <property type="entry name" value="ABC_transpr_MalK-like"/>
</dbReference>
<dbReference type="AlphaFoldDB" id="A0A1I7CR66"/>
<evidence type="ECO:0000313" key="5">
    <source>
        <dbReference type="EMBL" id="SFU01947.1"/>
    </source>
</evidence>
<reference evidence="6" key="1">
    <citation type="submission" date="2016-10" db="EMBL/GenBank/DDBJ databases">
        <authorList>
            <person name="Varghese N."/>
            <person name="Submissions S."/>
        </authorList>
    </citation>
    <scope>NUCLEOTIDE SEQUENCE [LARGE SCALE GENOMIC DNA]</scope>
    <source>
        <strain evidence="6">DSM 46136</strain>
    </source>
</reference>
<proteinExistence type="predicted"/>
<dbReference type="NCBIfam" id="NF008653">
    <property type="entry name" value="PRK11650.1"/>
    <property type="match status" value="1"/>
</dbReference>
<keyword evidence="6" id="KW-1185">Reference proteome</keyword>
<dbReference type="Gene3D" id="2.40.50.100">
    <property type="match status" value="1"/>
</dbReference>
<dbReference type="FunFam" id="3.40.50.300:FF:000042">
    <property type="entry name" value="Maltose/maltodextrin ABC transporter, ATP-binding protein"/>
    <property type="match status" value="1"/>
</dbReference>
<dbReference type="PANTHER" id="PTHR43875:SF1">
    <property type="entry name" value="OSMOPROTECTIVE COMPOUNDS UPTAKE ATP-BINDING PROTEIN GGTA"/>
    <property type="match status" value="1"/>
</dbReference>
<evidence type="ECO:0000256" key="3">
    <source>
        <dbReference type="ARBA" id="ARBA00022840"/>
    </source>
</evidence>
<dbReference type="InterPro" id="IPR047641">
    <property type="entry name" value="ABC_transpr_MalK/UgpC-like"/>
</dbReference>
<dbReference type="SMART" id="SM00382">
    <property type="entry name" value="AAA"/>
    <property type="match status" value="1"/>
</dbReference>
<dbReference type="Pfam" id="PF00005">
    <property type="entry name" value="ABC_tran"/>
    <property type="match status" value="1"/>
</dbReference>
<keyword evidence="3 5" id="KW-0067">ATP-binding</keyword>
<gene>
    <name evidence="5" type="ORF">SAMN05660657_04794</name>
</gene>
<dbReference type="InterPro" id="IPR008995">
    <property type="entry name" value="Mo/tungstate-bd_C_term_dom"/>
</dbReference>
<evidence type="ECO:0000256" key="1">
    <source>
        <dbReference type="ARBA" id="ARBA00022448"/>
    </source>
</evidence>
<dbReference type="InterPro" id="IPR012340">
    <property type="entry name" value="NA-bd_OB-fold"/>
</dbReference>
<feature type="domain" description="ABC transporter" evidence="4">
    <location>
        <begin position="4"/>
        <end position="236"/>
    </location>
</feature>
<evidence type="ECO:0000256" key="2">
    <source>
        <dbReference type="ARBA" id="ARBA00022741"/>
    </source>
</evidence>
<dbReference type="InterPro" id="IPR003439">
    <property type="entry name" value="ABC_transporter-like_ATP-bd"/>
</dbReference>
<dbReference type="InterPro" id="IPR027417">
    <property type="entry name" value="P-loop_NTPase"/>
</dbReference>
<accession>A0A1I7CR66</accession>
<dbReference type="SUPFAM" id="SSF50331">
    <property type="entry name" value="MOP-like"/>
    <property type="match status" value="1"/>
</dbReference>
<dbReference type="SUPFAM" id="SSF52540">
    <property type="entry name" value="P-loop containing nucleoside triphosphate hydrolases"/>
    <property type="match status" value="1"/>
</dbReference>
<dbReference type="GO" id="GO:0008643">
    <property type="term" value="P:carbohydrate transport"/>
    <property type="evidence" value="ECO:0007669"/>
    <property type="project" value="InterPro"/>
</dbReference>
<dbReference type="InterPro" id="IPR040582">
    <property type="entry name" value="OB_MalK-like"/>
</dbReference>
<dbReference type="RefSeq" id="WP_093583530.1">
    <property type="nucleotide sequence ID" value="NZ_FPBA01000025.1"/>
</dbReference>
<dbReference type="PROSITE" id="PS50893">
    <property type="entry name" value="ABC_TRANSPORTER_2"/>
    <property type="match status" value="1"/>
</dbReference>
<dbReference type="Gene3D" id="2.40.50.140">
    <property type="entry name" value="Nucleic acid-binding proteins"/>
    <property type="match status" value="1"/>
</dbReference>
<dbReference type="PROSITE" id="PS00211">
    <property type="entry name" value="ABC_TRANSPORTER_1"/>
    <property type="match status" value="1"/>
</dbReference>